<evidence type="ECO:0000313" key="2">
    <source>
        <dbReference type="Proteomes" id="UP000306319"/>
    </source>
</evidence>
<gene>
    <name evidence="1" type="ORF">E5331_04980</name>
</gene>
<evidence type="ECO:0000313" key="1">
    <source>
        <dbReference type="EMBL" id="TGY79732.1"/>
    </source>
</evidence>
<comment type="caution">
    <text evidence="1">The sequence shown here is derived from an EMBL/GenBank/DDBJ whole genome shotgun (WGS) entry which is preliminary data.</text>
</comment>
<dbReference type="Proteomes" id="UP000306319">
    <property type="component" value="Unassembled WGS sequence"/>
</dbReference>
<reference evidence="1" key="1">
    <citation type="submission" date="2019-04" db="EMBL/GenBank/DDBJ databases">
        <title>Microbes associate with the intestines of laboratory mice.</title>
        <authorList>
            <person name="Navarre W."/>
            <person name="Wong E."/>
            <person name="Huang K."/>
            <person name="Tropini C."/>
            <person name="Ng K."/>
            <person name="Yu B."/>
        </authorList>
    </citation>
    <scope>NUCLEOTIDE SEQUENCE</scope>
    <source>
        <strain evidence="1">NM04_E33</strain>
    </source>
</reference>
<protein>
    <submittedName>
        <fullName evidence="1">N-acetylmuramoyl-L-alanine amidase</fullName>
    </submittedName>
</protein>
<dbReference type="EMBL" id="SRYB01000005">
    <property type="protein sequence ID" value="TGY79732.1"/>
    <property type="molecule type" value="Genomic_DNA"/>
</dbReference>
<proteinExistence type="predicted"/>
<accession>A0AC61RJ98</accession>
<keyword evidence="2" id="KW-1185">Reference proteome</keyword>
<organism evidence="1 2">
    <name type="scientific">Lepagella muris</name>
    <dbReference type="NCBI Taxonomy" id="3032870"/>
    <lineage>
        <taxon>Bacteria</taxon>
        <taxon>Pseudomonadati</taxon>
        <taxon>Bacteroidota</taxon>
        <taxon>Bacteroidia</taxon>
        <taxon>Bacteroidales</taxon>
        <taxon>Muribaculaceae</taxon>
        <taxon>Lepagella</taxon>
    </lineage>
</organism>
<name>A0AC61RJ98_9BACT</name>
<sequence length="487" mass="55153">MKKNSQNIFLFLLFSLLLFPDCLYGKKNHKQFTVVIDAGHGGKDIGAVDNGAKEKNINLGVALQLEKLLEKKLKDVKVVMTRKDDRYLTLQQRADIANKSKGNLFISIHTNSVDKSNKNRKTISGASVYALGLHKDENNMRVARRENSVIELESNYNQKYSGFDPNKDESYIIFEMAQKKNLSKSIRFAEMAQKELVDAGRKDRGVHQAGFWVLWATSMPSVLIELDFICNPKTAKYLASSQGEKELAGAIFNALKRYYDSWEAGEKKHLSESLPEIEEPGESVAGGDVTYVAKIPSAVKRRKGVAPSKSGSQQSEYTVAKRRRRNEASRVASDNRNLETSSIPLHSEREREASYIAFTSESTESIQETNALSDEGVDKKSKKKKKKDKKKKEKKGRKSNAHNAKTDKFVKVYKIQILASADRLKQNNPRFCGLSPISTYEEKNLYKYYYGESTDKREIETMLKDVKKKIPDAFIISLMKSEKTAKK</sequence>